<name>A0ABQ3AYW2_9GAMM</name>
<sequence length="276" mass="31201">MSEKHISTTALARMLHKESKELFILLAQGGWMVKVDNHWQLTEKGRFEGGIYINHPKYGEYIAWPESIQDHPLLRLLPEAPLSATHIGTKLDLPARLVNLLLAERGWIKKHIRGWLLTPRGKALGGEQHTSEQSGIPYTTWPETLLDNSLFLDSVAQLKGENFTTSTKAMSGQVVALREALILENWLYLANVHHSVNYELKAGSEKIQADFFLPELQVAIDLWGAADNAAAIARKLAKQEFYQKHGYDFIEIHDENIAQLDELLAKQLLQFGLAVY</sequence>
<keyword evidence="2" id="KW-1185">Reference proteome</keyword>
<dbReference type="RefSeq" id="WP_189416521.1">
    <property type="nucleotide sequence ID" value="NZ_BMYZ01000001.1"/>
</dbReference>
<evidence type="ECO:0000313" key="1">
    <source>
        <dbReference type="EMBL" id="GGY68298.1"/>
    </source>
</evidence>
<organism evidence="1 2">
    <name type="scientific">Cellvibrio zantedeschiae</name>
    <dbReference type="NCBI Taxonomy" id="1237077"/>
    <lineage>
        <taxon>Bacteria</taxon>
        <taxon>Pseudomonadati</taxon>
        <taxon>Pseudomonadota</taxon>
        <taxon>Gammaproteobacteria</taxon>
        <taxon>Cellvibrionales</taxon>
        <taxon>Cellvibrionaceae</taxon>
        <taxon>Cellvibrio</taxon>
    </lineage>
</organism>
<protein>
    <recommendedName>
        <fullName evidence="3">4-alpha-glucanotransferase</fullName>
    </recommendedName>
</protein>
<accession>A0ABQ3AYW2</accession>
<reference evidence="2" key="1">
    <citation type="journal article" date="2019" name="Int. J. Syst. Evol. Microbiol.">
        <title>The Global Catalogue of Microorganisms (GCM) 10K type strain sequencing project: providing services to taxonomists for standard genome sequencing and annotation.</title>
        <authorList>
            <consortium name="The Broad Institute Genomics Platform"/>
            <consortium name="The Broad Institute Genome Sequencing Center for Infectious Disease"/>
            <person name="Wu L."/>
            <person name="Ma J."/>
        </authorList>
    </citation>
    <scope>NUCLEOTIDE SEQUENCE [LARGE SCALE GENOMIC DNA]</scope>
    <source>
        <strain evidence="2">KCTC 32239</strain>
    </source>
</reference>
<dbReference type="Gene3D" id="3.40.960.10">
    <property type="entry name" value="VSR Endonuclease"/>
    <property type="match status" value="1"/>
</dbReference>
<comment type="caution">
    <text evidence="1">The sequence shown here is derived from an EMBL/GenBank/DDBJ whole genome shotgun (WGS) entry which is preliminary data.</text>
</comment>
<gene>
    <name evidence="1" type="ORF">GCM10011613_10630</name>
</gene>
<evidence type="ECO:0000313" key="2">
    <source>
        <dbReference type="Proteomes" id="UP000619761"/>
    </source>
</evidence>
<proteinExistence type="predicted"/>
<dbReference type="Proteomes" id="UP000619761">
    <property type="component" value="Unassembled WGS sequence"/>
</dbReference>
<evidence type="ECO:0008006" key="3">
    <source>
        <dbReference type="Google" id="ProtNLM"/>
    </source>
</evidence>
<dbReference type="EMBL" id="BMYZ01000001">
    <property type="protein sequence ID" value="GGY68298.1"/>
    <property type="molecule type" value="Genomic_DNA"/>
</dbReference>